<sequence length="105" mass="12196">MTQIHAFKMQLKPGFEAEYQKRHDEIWPELSDLLHEAGVSDYSIFLDPETLTLFGVLRRTDNHTMADLPAHPVMKKWWAYMADIMDSNPDNSPVAKDLKPVFYMA</sequence>
<dbReference type="HAMAP" id="MF_01663">
    <property type="entry name" value="L_rham_rotase"/>
    <property type="match status" value="1"/>
</dbReference>
<protein>
    <recommendedName>
        <fullName evidence="5 6">L-rhamnose mutarotase</fullName>
        <ecNumber evidence="5 6">5.1.3.32</ecNumber>
    </recommendedName>
    <alternativeName>
        <fullName evidence="5">Rhamnose 1-epimerase</fullName>
    </alternativeName>
    <alternativeName>
        <fullName evidence="5">Type-3 mutarotase</fullName>
    </alternativeName>
</protein>
<evidence type="ECO:0000256" key="3">
    <source>
        <dbReference type="ARBA" id="ARBA00023277"/>
    </source>
</evidence>
<evidence type="ECO:0000313" key="7">
    <source>
        <dbReference type="EMBL" id="BBF81408.1"/>
    </source>
</evidence>
<dbReference type="GO" id="GO:0005737">
    <property type="term" value="C:cytoplasm"/>
    <property type="evidence" value="ECO:0007669"/>
    <property type="project" value="UniProtKB-SubCell"/>
</dbReference>
<evidence type="ECO:0000256" key="5">
    <source>
        <dbReference type="HAMAP-Rule" id="MF_01663"/>
    </source>
</evidence>
<dbReference type="RefSeq" id="WP_126422475.1">
    <property type="nucleotide sequence ID" value="NZ_AP018827.1"/>
</dbReference>
<dbReference type="EC" id="5.1.3.32" evidence="5 6"/>
<comment type="function">
    <text evidence="5">Involved in the anomeric conversion of L-rhamnose.</text>
</comment>
<dbReference type="OrthoDB" id="9799608at2"/>
<organism evidence="7 8">
    <name type="scientific">Asticcacaulis excentricus</name>
    <dbReference type="NCBI Taxonomy" id="78587"/>
    <lineage>
        <taxon>Bacteria</taxon>
        <taxon>Pseudomonadati</taxon>
        <taxon>Pseudomonadota</taxon>
        <taxon>Alphaproteobacteria</taxon>
        <taxon>Caulobacterales</taxon>
        <taxon>Caulobacteraceae</taxon>
        <taxon>Asticcacaulis</taxon>
    </lineage>
</organism>
<dbReference type="PANTHER" id="PTHR34389">
    <property type="entry name" value="L-RHAMNOSE MUTAROTASE"/>
    <property type="match status" value="1"/>
</dbReference>
<dbReference type="AlphaFoldDB" id="A0A3G9GAE6"/>
<feature type="binding site" evidence="5">
    <location>
        <position position="42"/>
    </location>
    <ligand>
        <name>substrate</name>
    </ligand>
</feature>
<proteinExistence type="inferred from homology"/>
<dbReference type="EMBL" id="AP018827">
    <property type="protein sequence ID" value="BBF81408.1"/>
    <property type="molecule type" value="Genomic_DNA"/>
</dbReference>
<dbReference type="PANTHER" id="PTHR34389:SF2">
    <property type="entry name" value="L-RHAMNOSE MUTAROTASE"/>
    <property type="match status" value="1"/>
</dbReference>
<dbReference type="InterPro" id="IPR008000">
    <property type="entry name" value="Rham/fucose_mutarotase"/>
</dbReference>
<keyword evidence="3 5" id="KW-0119">Carbohydrate metabolism</keyword>
<accession>A0A3G9GAE6</accession>
<evidence type="ECO:0000256" key="2">
    <source>
        <dbReference type="ARBA" id="ARBA00023235"/>
    </source>
</evidence>
<dbReference type="Pfam" id="PF05336">
    <property type="entry name" value="rhaM"/>
    <property type="match status" value="1"/>
</dbReference>
<dbReference type="Proteomes" id="UP000278756">
    <property type="component" value="Chromosome 1"/>
</dbReference>
<feature type="binding site" evidence="5">
    <location>
        <begin position="77"/>
        <end position="78"/>
    </location>
    <ligand>
        <name>substrate</name>
    </ligand>
</feature>
<dbReference type="InterPro" id="IPR011008">
    <property type="entry name" value="Dimeric_a/b-barrel"/>
</dbReference>
<dbReference type="NCBIfam" id="TIGR02625">
    <property type="entry name" value="YiiL_rotase"/>
    <property type="match status" value="1"/>
</dbReference>
<feature type="active site" description="Proton donor" evidence="5">
    <location>
        <position position="23"/>
    </location>
</feature>
<keyword evidence="1 5" id="KW-0963">Cytoplasm</keyword>
<comment type="similarity">
    <text evidence="5">Belongs to the rhamnose mutarotase family.</text>
</comment>
<comment type="catalytic activity">
    <reaction evidence="5">
        <text>alpha-L-rhamnose = beta-L-rhamnose</text>
        <dbReference type="Rhea" id="RHEA:25584"/>
        <dbReference type="ChEBI" id="CHEBI:27586"/>
        <dbReference type="ChEBI" id="CHEBI:27907"/>
        <dbReference type="EC" id="5.1.3.32"/>
    </reaction>
</comment>
<keyword evidence="4 5" id="KW-0684">Rhamnose metabolism</keyword>
<dbReference type="UniPathway" id="UPA00125"/>
<comment type="subcellular location">
    <subcellularLocation>
        <location evidence="5">Cytoplasm</location>
    </subcellularLocation>
</comment>
<dbReference type="SUPFAM" id="SSF54909">
    <property type="entry name" value="Dimeric alpha+beta barrel"/>
    <property type="match status" value="1"/>
</dbReference>
<name>A0A3G9GAE6_9CAUL</name>
<reference evidence="8" key="2">
    <citation type="journal article" date="2017" name="Plant Physiol. Biochem.">
        <title>Differential oxidative and antioxidative response of duckweed Lemna minor toward plant growth promoting/inhibiting bacteria.</title>
        <authorList>
            <person name="Ishizawa H."/>
            <person name="Kuroda M."/>
            <person name="Morikawa M."/>
            <person name="Ike M."/>
        </authorList>
    </citation>
    <scope>NUCLEOTIDE SEQUENCE [LARGE SCALE GENOMIC DNA]</scope>
    <source>
        <strain evidence="8">M6</strain>
    </source>
</reference>
<evidence type="ECO:0000256" key="6">
    <source>
        <dbReference type="NCBIfam" id="TIGR02625"/>
    </source>
</evidence>
<comment type="subunit">
    <text evidence="5">Homodimer.</text>
</comment>
<reference evidence="8" key="1">
    <citation type="journal article" date="2017" name="Biotechnol. Biofuels">
        <title>Evaluation of environmental bacterial communities as a factor affecting the growth of duckweed Lemna minor.</title>
        <authorList>
            <person name="Ishizawa H."/>
            <person name="Kuroda M."/>
            <person name="Morikawa M."/>
            <person name="Ike M."/>
        </authorList>
    </citation>
    <scope>NUCLEOTIDE SEQUENCE [LARGE SCALE GENOMIC DNA]</scope>
    <source>
        <strain evidence="8">M6</strain>
    </source>
</reference>
<dbReference type="InterPro" id="IPR013448">
    <property type="entry name" value="L-rhamnose_mutarotase"/>
</dbReference>
<gene>
    <name evidence="5" type="primary">rhaM</name>
    <name evidence="7" type="ORF">EM6_2006</name>
</gene>
<keyword evidence="2 5" id="KW-0413">Isomerase</keyword>
<evidence type="ECO:0000256" key="4">
    <source>
        <dbReference type="ARBA" id="ARBA00023308"/>
    </source>
</evidence>
<dbReference type="GO" id="GO:0019301">
    <property type="term" value="P:rhamnose catabolic process"/>
    <property type="evidence" value="ECO:0007669"/>
    <property type="project" value="UniProtKB-UniRule"/>
</dbReference>
<evidence type="ECO:0000313" key="8">
    <source>
        <dbReference type="Proteomes" id="UP000278756"/>
    </source>
</evidence>
<comment type="pathway">
    <text evidence="5">Carbohydrate metabolism; L-rhamnose metabolism.</text>
</comment>
<evidence type="ECO:0000256" key="1">
    <source>
        <dbReference type="ARBA" id="ARBA00022490"/>
    </source>
</evidence>
<dbReference type="GO" id="GO:0062192">
    <property type="term" value="F:L-rhamnose mutarotase activity"/>
    <property type="evidence" value="ECO:0007669"/>
    <property type="project" value="UniProtKB-UniRule"/>
</dbReference>
<feature type="binding site" evidence="5">
    <location>
        <position position="19"/>
    </location>
    <ligand>
        <name>substrate</name>
    </ligand>
</feature>
<dbReference type="Gene3D" id="3.30.70.100">
    <property type="match status" value="1"/>
</dbReference>